<accession>A0A8D9AG40</accession>
<organism evidence="2">
    <name type="scientific">Cacopsylla melanoneura</name>
    <dbReference type="NCBI Taxonomy" id="428564"/>
    <lineage>
        <taxon>Eukaryota</taxon>
        <taxon>Metazoa</taxon>
        <taxon>Ecdysozoa</taxon>
        <taxon>Arthropoda</taxon>
        <taxon>Hexapoda</taxon>
        <taxon>Insecta</taxon>
        <taxon>Pterygota</taxon>
        <taxon>Neoptera</taxon>
        <taxon>Paraneoptera</taxon>
        <taxon>Hemiptera</taxon>
        <taxon>Sternorrhyncha</taxon>
        <taxon>Psylloidea</taxon>
        <taxon>Psyllidae</taxon>
        <taxon>Psyllinae</taxon>
        <taxon>Cacopsylla</taxon>
    </lineage>
</organism>
<dbReference type="AlphaFoldDB" id="A0A8D9AG40"/>
<proteinExistence type="predicted"/>
<dbReference type="EMBL" id="HBUF01569344">
    <property type="protein sequence ID" value="CAG6765844.1"/>
    <property type="molecule type" value="Transcribed_RNA"/>
</dbReference>
<feature type="region of interest" description="Disordered" evidence="1">
    <location>
        <begin position="1"/>
        <end position="25"/>
    </location>
</feature>
<evidence type="ECO:0000256" key="1">
    <source>
        <dbReference type="SAM" id="MobiDB-lite"/>
    </source>
</evidence>
<sequence>MSKSLQQRPSPPDTEATGSTHDLGRSKLHIQVQATGSTHDLGRSKLHIQVQATGSTHDLGRSKLHIQVRVSPTLTTLSNPLHCTVNVHCSRFKTHCHFQIQIQGR</sequence>
<evidence type="ECO:0000313" key="2">
    <source>
        <dbReference type="EMBL" id="CAG6765844.1"/>
    </source>
</evidence>
<reference evidence="2" key="1">
    <citation type="submission" date="2021-05" db="EMBL/GenBank/DDBJ databases">
        <authorList>
            <person name="Alioto T."/>
            <person name="Alioto T."/>
            <person name="Gomez Garrido J."/>
        </authorList>
    </citation>
    <scope>NUCLEOTIDE SEQUENCE</scope>
</reference>
<name>A0A8D9AG40_9HEMI</name>
<protein>
    <submittedName>
        <fullName evidence="2">Uncharacterized protein</fullName>
    </submittedName>
</protein>